<dbReference type="GO" id="GO:0016874">
    <property type="term" value="F:ligase activity"/>
    <property type="evidence" value="ECO:0007669"/>
    <property type="project" value="UniProtKB-KW"/>
</dbReference>
<dbReference type="PANTHER" id="PTHR43445:SF3">
    <property type="entry name" value="UDP-N-ACETYLMURAMATE--L-ALANINE LIGASE"/>
    <property type="match status" value="1"/>
</dbReference>
<evidence type="ECO:0000256" key="4">
    <source>
        <dbReference type="ARBA" id="ARBA00022840"/>
    </source>
</evidence>
<dbReference type="InterPro" id="IPR013221">
    <property type="entry name" value="Mur_ligase_cen"/>
</dbReference>
<keyword evidence="3" id="KW-0547">Nucleotide-binding</keyword>
<evidence type="ECO:0000259" key="10">
    <source>
        <dbReference type="Pfam" id="PF02875"/>
    </source>
</evidence>
<feature type="domain" description="Mur ligase N-terminal catalytic" evidence="9">
    <location>
        <begin position="16"/>
        <end position="115"/>
    </location>
</feature>
<dbReference type="EMBL" id="BTFW01000001">
    <property type="protein sequence ID" value="GMM62260.1"/>
    <property type="molecule type" value="Genomic_DNA"/>
</dbReference>
<dbReference type="SUPFAM" id="SSF53623">
    <property type="entry name" value="MurD-like peptide ligases, catalytic domain"/>
    <property type="match status" value="1"/>
</dbReference>
<dbReference type="InterPro" id="IPR004101">
    <property type="entry name" value="Mur_ligase_C"/>
</dbReference>
<reference evidence="12 13" key="1">
    <citation type="submission" date="2023-06" db="EMBL/GenBank/DDBJ databases">
        <title>Draft genome sequence of Novosphingobium sp. strain IK01.</title>
        <authorList>
            <person name="Hatamoto M."/>
            <person name="Ikarashi T."/>
            <person name="Yamaguchi T."/>
        </authorList>
    </citation>
    <scope>NUCLEOTIDE SEQUENCE [LARGE SCALE GENOMIC DNA]</scope>
    <source>
        <strain evidence="12 13">IK01</strain>
    </source>
</reference>
<dbReference type="Gene3D" id="3.40.1190.10">
    <property type="entry name" value="Mur-like, catalytic domain"/>
    <property type="match status" value="1"/>
</dbReference>
<keyword evidence="2" id="KW-0132">Cell division</keyword>
<evidence type="ECO:0000259" key="11">
    <source>
        <dbReference type="Pfam" id="PF08245"/>
    </source>
</evidence>
<dbReference type="InterPro" id="IPR000713">
    <property type="entry name" value="Mur_ligase_N"/>
</dbReference>
<name>A0ABQ6PAI4_9SPHN</name>
<evidence type="ECO:0000256" key="7">
    <source>
        <dbReference type="ARBA" id="ARBA00023306"/>
    </source>
</evidence>
<evidence type="ECO:0000256" key="2">
    <source>
        <dbReference type="ARBA" id="ARBA00022618"/>
    </source>
</evidence>
<dbReference type="Pfam" id="PF02875">
    <property type="entry name" value="Mur_ligase_C"/>
    <property type="match status" value="1"/>
</dbReference>
<feature type="domain" description="Mur ligase C-terminal" evidence="10">
    <location>
        <begin position="324"/>
        <end position="461"/>
    </location>
</feature>
<keyword evidence="6" id="KW-0573">Peptidoglycan synthesis</keyword>
<gene>
    <name evidence="12" type="primary">murC_2</name>
    <name evidence="12" type="ORF">NUTIK01_30370</name>
</gene>
<dbReference type="PANTHER" id="PTHR43445">
    <property type="entry name" value="UDP-N-ACETYLMURAMATE--L-ALANINE LIGASE-RELATED"/>
    <property type="match status" value="1"/>
</dbReference>
<organism evidence="12 13">
    <name type="scientific">Novosphingobium pituita</name>
    <dbReference type="NCBI Taxonomy" id="3056842"/>
    <lineage>
        <taxon>Bacteria</taxon>
        <taxon>Pseudomonadati</taxon>
        <taxon>Pseudomonadota</taxon>
        <taxon>Alphaproteobacteria</taxon>
        <taxon>Sphingomonadales</taxon>
        <taxon>Sphingomonadaceae</taxon>
        <taxon>Novosphingobium</taxon>
    </lineage>
</organism>
<keyword evidence="8" id="KW-0961">Cell wall biogenesis/degradation</keyword>
<dbReference type="Gene3D" id="3.40.50.720">
    <property type="entry name" value="NAD(P)-binding Rossmann-like Domain"/>
    <property type="match status" value="1"/>
</dbReference>
<feature type="domain" description="Mur ligase central" evidence="11">
    <location>
        <begin position="122"/>
        <end position="302"/>
    </location>
</feature>
<evidence type="ECO:0000256" key="3">
    <source>
        <dbReference type="ARBA" id="ARBA00022741"/>
    </source>
</evidence>
<dbReference type="SUPFAM" id="SSF51984">
    <property type="entry name" value="MurCD N-terminal domain"/>
    <property type="match status" value="1"/>
</dbReference>
<protein>
    <submittedName>
        <fullName evidence="12">UDP-N-acetylmuramate--L-alanine ligase</fullName>
    </submittedName>
</protein>
<keyword evidence="4" id="KW-0067">ATP-binding</keyword>
<dbReference type="RefSeq" id="WP_317975861.1">
    <property type="nucleotide sequence ID" value="NZ_BTFW01000001.1"/>
</dbReference>
<sequence length="477" mass="49583">MTTQTAEPLTAHPWFFCGIGGSGMLPLALILKGAGAQVSGSDRGRDQGRSPEKFAWLESLGFTLFPQDGSGLADPRQTLVASAAVEDTVPEVVRARELGCARLSRAQLLARLFNAADCGVAVGGTSGKSTVTGMIGWILTALERDPTIMNGAVMKNFASADAPFASARVGQGGVFVSEVDESDGSIALYRPRVAVLNNVSLDHKSLEELRVLFGDFLAAAPVAVLNADDAESLALRPRARAAITFGFAPEAMISALPESIVEGPTSLAATVIDRRDGSTAPLALKVPGRHNLANALAALSAASALGVPLAQAAAALGTFAGLARRFDIVGTSASGVTVIDDFGHNPEKVAATLATLKAHPGRVLALFQPHGYGPLRQMGAELAEVFATRLGAEDRVILTDPVYFGGTVDRTQGSERIVGLINDHGGHAEHIGDRATAGERLLALARSGTRADDRIVIMGARDDTLSAFARDLLARLA</sequence>
<dbReference type="InterPro" id="IPR036565">
    <property type="entry name" value="Mur-like_cat_sf"/>
</dbReference>
<evidence type="ECO:0000256" key="8">
    <source>
        <dbReference type="ARBA" id="ARBA00023316"/>
    </source>
</evidence>
<dbReference type="InterPro" id="IPR036615">
    <property type="entry name" value="Mur_ligase_C_dom_sf"/>
</dbReference>
<dbReference type="Gene3D" id="3.90.190.20">
    <property type="entry name" value="Mur ligase, C-terminal domain"/>
    <property type="match status" value="1"/>
</dbReference>
<evidence type="ECO:0000313" key="12">
    <source>
        <dbReference type="EMBL" id="GMM62260.1"/>
    </source>
</evidence>
<proteinExistence type="predicted"/>
<evidence type="ECO:0000256" key="6">
    <source>
        <dbReference type="ARBA" id="ARBA00022984"/>
    </source>
</evidence>
<evidence type="ECO:0000256" key="5">
    <source>
        <dbReference type="ARBA" id="ARBA00022960"/>
    </source>
</evidence>
<dbReference type="InterPro" id="IPR050061">
    <property type="entry name" value="MurCDEF_pg_biosynth"/>
</dbReference>
<keyword evidence="13" id="KW-1185">Reference proteome</keyword>
<dbReference type="Pfam" id="PF01225">
    <property type="entry name" value="Mur_ligase"/>
    <property type="match status" value="1"/>
</dbReference>
<keyword evidence="7" id="KW-0131">Cell cycle</keyword>
<dbReference type="Proteomes" id="UP001187221">
    <property type="component" value="Unassembled WGS sequence"/>
</dbReference>
<dbReference type="Pfam" id="PF08245">
    <property type="entry name" value="Mur_ligase_M"/>
    <property type="match status" value="1"/>
</dbReference>
<evidence type="ECO:0000313" key="13">
    <source>
        <dbReference type="Proteomes" id="UP001187221"/>
    </source>
</evidence>
<comment type="caution">
    <text evidence="12">The sequence shown here is derived from an EMBL/GenBank/DDBJ whole genome shotgun (WGS) entry which is preliminary data.</text>
</comment>
<evidence type="ECO:0000259" key="9">
    <source>
        <dbReference type="Pfam" id="PF01225"/>
    </source>
</evidence>
<keyword evidence="1 12" id="KW-0436">Ligase</keyword>
<accession>A0ABQ6PAI4</accession>
<dbReference type="SUPFAM" id="SSF53244">
    <property type="entry name" value="MurD-like peptide ligases, peptide-binding domain"/>
    <property type="match status" value="1"/>
</dbReference>
<evidence type="ECO:0000256" key="1">
    <source>
        <dbReference type="ARBA" id="ARBA00022598"/>
    </source>
</evidence>
<keyword evidence="5" id="KW-0133">Cell shape</keyword>